<evidence type="ECO:0008006" key="4">
    <source>
        <dbReference type="Google" id="ProtNLM"/>
    </source>
</evidence>
<name>A0A173H012_9BURK</name>
<keyword evidence="3" id="KW-1185">Reference proteome</keyword>
<sequence>MNPLLSWRTLVRALGAALALSVLGAGPLALAQAQAQAQSADPPGRVARLSEFDGTVTYAPAGTGDWRYANRNRPLTTGDAVWVERNSRAEMHVGGTAVRMGASTSLTLSALTDQNVQLNVTQGTVACACAVSIRTSPTRSTRRTWRSCRRRPASIASTSIRTA</sequence>
<dbReference type="Proteomes" id="UP000035651">
    <property type="component" value="Chromosome"/>
</dbReference>
<feature type="signal peptide" evidence="1">
    <location>
        <begin position="1"/>
        <end position="31"/>
    </location>
</feature>
<dbReference type="PANTHER" id="PTHR38731">
    <property type="entry name" value="LIPL45-RELATED LIPOPROTEIN-RELATED"/>
    <property type="match status" value="1"/>
</dbReference>
<dbReference type="AlphaFoldDB" id="A0A173H012"/>
<dbReference type="PANTHER" id="PTHR38731:SF3">
    <property type="entry name" value="BLL6125 PROTEIN"/>
    <property type="match status" value="1"/>
</dbReference>
<dbReference type="EMBL" id="CP011807">
    <property type="protein sequence ID" value="ANI21779.1"/>
    <property type="molecule type" value="Genomic_DNA"/>
</dbReference>
<accession>A0A173H012</accession>
<feature type="chain" id="PRO_5008006577" description="FecR protein domain-containing protein" evidence="1">
    <location>
        <begin position="32"/>
        <end position="163"/>
    </location>
</feature>
<keyword evidence="1" id="KW-0732">Signal</keyword>
<proteinExistence type="predicted"/>
<dbReference type="RefSeq" id="WP_053059431.1">
    <property type="nucleotide sequence ID" value="NZ_CP011807.3"/>
</dbReference>
<dbReference type="STRING" id="656179.AB870_26050"/>
<dbReference type="InterPro" id="IPR006311">
    <property type="entry name" value="TAT_signal"/>
</dbReference>
<dbReference type="KEGG" id="pfg:AB870_26050"/>
<protein>
    <recommendedName>
        <fullName evidence="4">FecR protein domain-containing protein</fullName>
    </recommendedName>
</protein>
<organism evidence="2 3">
    <name type="scientific">Pandoraea faecigallinarum</name>
    <dbReference type="NCBI Taxonomy" id="656179"/>
    <lineage>
        <taxon>Bacteria</taxon>
        <taxon>Pseudomonadati</taxon>
        <taxon>Pseudomonadota</taxon>
        <taxon>Betaproteobacteria</taxon>
        <taxon>Burkholderiales</taxon>
        <taxon>Burkholderiaceae</taxon>
        <taxon>Pandoraea</taxon>
    </lineage>
</organism>
<evidence type="ECO:0000256" key="1">
    <source>
        <dbReference type="SAM" id="SignalP"/>
    </source>
</evidence>
<dbReference type="OrthoDB" id="5485224at2"/>
<evidence type="ECO:0000313" key="2">
    <source>
        <dbReference type="EMBL" id="ANI21779.1"/>
    </source>
</evidence>
<reference evidence="2" key="1">
    <citation type="submission" date="2016-06" db="EMBL/GenBank/DDBJ databases">
        <title>Complete Genome Sequence of Pandoraea faecigallinarum DSM-23572.</title>
        <authorList>
            <person name="Yong D."/>
            <person name="Ee R."/>
            <person name="Lim Y.-L."/>
            <person name="Yin W.-F."/>
            <person name="Chan K.-G."/>
        </authorList>
    </citation>
    <scope>NUCLEOTIDE SEQUENCE</scope>
    <source>
        <strain evidence="2">DSM 23572</strain>
    </source>
</reference>
<gene>
    <name evidence="2" type="ORF">AB870_26050</name>
</gene>
<evidence type="ECO:0000313" key="3">
    <source>
        <dbReference type="Proteomes" id="UP000035651"/>
    </source>
</evidence>
<dbReference type="PROSITE" id="PS51318">
    <property type="entry name" value="TAT"/>
    <property type="match status" value="1"/>
</dbReference>